<feature type="region of interest" description="Disordered" evidence="1">
    <location>
        <begin position="189"/>
        <end position="284"/>
    </location>
</feature>
<evidence type="ECO:0000313" key="3">
    <source>
        <dbReference type="EMBL" id="KAF8878588.1"/>
    </source>
</evidence>
<name>A0A9P5NCR7_GYMJU</name>
<reference evidence="3" key="1">
    <citation type="submission" date="2020-11" db="EMBL/GenBank/DDBJ databases">
        <authorList>
            <consortium name="DOE Joint Genome Institute"/>
            <person name="Ahrendt S."/>
            <person name="Riley R."/>
            <person name="Andreopoulos W."/>
            <person name="LaButti K."/>
            <person name="Pangilinan J."/>
            <person name="Ruiz-duenas F.J."/>
            <person name="Barrasa J.M."/>
            <person name="Sanchez-Garcia M."/>
            <person name="Camarero S."/>
            <person name="Miyauchi S."/>
            <person name="Serrano A."/>
            <person name="Linde D."/>
            <person name="Babiker R."/>
            <person name="Drula E."/>
            <person name="Ayuso-Fernandez I."/>
            <person name="Pacheco R."/>
            <person name="Padilla G."/>
            <person name="Ferreira P."/>
            <person name="Barriuso J."/>
            <person name="Kellner H."/>
            <person name="Castanera R."/>
            <person name="Alfaro M."/>
            <person name="Ramirez L."/>
            <person name="Pisabarro A.G."/>
            <person name="Kuo A."/>
            <person name="Tritt A."/>
            <person name="Lipzen A."/>
            <person name="He G."/>
            <person name="Yan M."/>
            <person name="Ng V."/>
            <person name="Cullen D."/>
            <person name="Martin F."/>
            <person name="Rosso M.-N."/>
            <person name="Henrissat B."/>
            <person name="Hibbett D."/>
            <person name="Martinez A.T."/>
            <person name="Grigoriev I.V."/>
        </authorList>
    </citation>
    <scope>NUCLEOTIDE SEQUENCE</scope>
    <source>
        <strain evidence="3">AH 44721</strain>
    </source>
</reference>
<proteinExistence type="predicted"/>
<gene>
    <name evidence="3" type="ORF">CPB84DRAFT_1688279</name>
</gene>
<organism evidence="3 4">
    <name type="scientific">Gymnopilus junonius</name>
    <name type="common">Spectacular rustgill mushroom</name>
    <name type="synonym">Gymnopilus spectabilis subsp. junonius</name>
    <dbReference type="NCBI Taxonomy" id="109634"/>
    <lineage>
        <taxon>Eukaryota</taxon>
        <taxon>Fungi</taxon>
        <taxon>Dikarya</taxon>
        <taxon>Basidiomycota</taxon>
        <taxon>Agaricomycotina</taxon>
        <taxon>Agaricomycetes</taxon>
        <taxon>Agaricomycetidae</taxon>
        <taxon>Agaricales</taxon>
        <taxon>Agaricineae</taxon>
        <taxon>Hymenogastraceae</taxon>
        <taxon>Gymnopilus</taxon>
    </lineage>
</organism>
<feature type="transmembrane region" description="Helical" evidence="2">
    <location>
        <begin position="301"/>
        <end position="321"/>
    </location>
</feature>
<protein>
    <submittedName>
        <fullName evidence="3">Uncharacterized protein</fullName>
    </submittedName>
</protein>
<comment type="caution">
    <text evidence="3">The sequence shown here is derived from an EMBL/GenBank/DDBJ whole genome shotgun (WGS) entry which is preliminary data.</text>
</comment>
<keyword evidence="2" id="KW-0812">Transmembrane</keyword>
<dbReference type="OrthoDB" id="2565191at2759"/>
<dbReference type="EMBL" id="JADNYJ010000157">
    <property type="protein sequence ID" value="KAF8878588.1"/>
    <property type="molecule type" value="Genomic_DNA"/>
</dbReference>
<feature type="compositionally biased region" description="Acidic residues" evidence="1">
    <location>
        <begin position="73"/>
        <end position="88"/>
    </location>
</feature>
<dbReference type="AlphaFoldDB" id="A0A9P5NCR7"/>
<keyword evidence="2" id="KW-1133">Transmembrane helix</keyword>
<feature type="compositionally biased region" description="Acidic residues" evidence="1">
    <location>
        <begin position="235"/>
        <end position="244"/>
    </location>
</feature>
<accession>A0A9P5NCR7</accession>
<evidence type="ECO:0000313" key="4">
    <source>
        <dbReference type="Proteomes" id="UP000724874"/>
    </source>
</evidence>
<evidence type="ECO:0000256" key="1">
    <source>
        <dbReference type="SAM" id="MobiDB-lite"/>
    </source>
</evidence>
<keyword evidence="4" id="KW-1185">Reference proteome</keyword>
<feature type="compositionally biased region" description="Basic residues" evidence="1">
    <location>
        <begin position="190"/>
        <end position="202"/>
    </location>
</feature>
<feature type="compositionally biased region" description="Basic and acidic residues" evidence="1">
    <location>
        <begin position="203"/>
        <end position="216"/>
    </location>
</feature>
<feature type="compositionally biased region" description="Basic residues" evidence="1">
    <location>
        <begin position="275"/>
        <end position="284"/>
    </location>
</feature>
<sequence>MTQPRLSTVYDFSDLRLHSDGTRVYQKSTNLRPDLVKVTTRNSRFNWIAKEAGGSASVPRFRKKPKISKEREEDGEVDVDLPSQEDESTGGSQESSEEGDDVRKNGKKRKPKRIDTRKPKRLKFAKDYGYLDSESHRPAESAGEAPEARDYTIKLSEPSADLLKCIHRFASEFYTERGQLLNISREYRKERKQRALQKRARNEKRADKRKEDHEDSAAPSGSESEFSESETPPQDADDNSEDEESSGREVSDGGENDEGGSSSKNTKGKGEAKSKKPWKRKGRRRTDKLYTDMYKMFDGSAMMALGMSLQLPIVISIYFYFAKECWCRSKLLICLILMYPTAGKKR</sequence>
<evidence type="ECO:0000256" key="2">
    <source>
        <dbReference type="SAM" id="Phobius"/>
    </source>
</evidence>
<keyword evidence="2" id="KW-0472">Membrane</keyword>
<feature type="region of interest" description="Disordered" evidence="1">
    <location>
        <begin position="54"/>
        <end position="150"/>
    </location>
</feature>
<dbReference type="Proteomes" id="UP000724874">
    <property type="component" value="Unassembled WGS sequence"/>
</dbReference>